<dbReference type="InterPro" id="IPR036388">
    <property type="entry name" value="WH-like_DNA-bd_sf"/>
</dbReference>
<dbReference type="InterPro" id="IPR036390">
    <property type="entry name" value="WH_DNA-bd_sf"/>
</dbReference>
<evidence type="ECO:0000256" key="4">
    <source>
        <dbReference type="ARBA" id="ARBA00023163"/>
    </source>
</evidence>
<dbReference type="PANTHER" id="PTHR30579:SF7">
    <property type="entry name" value="HTH-TYPE TRANSCRIPTIONAL REGULATOR LRHA-RELATED"/>
    <property type="match status" value="1"/>
</dbReference>
<proteinExistence type="inferred from homology"/>
<dbReference type="Gene3D" id="1.10.10.10">
    <property type="entry name" value="Winged helix-like DNA-binding domain superfamily/Winged helix DNA-binding domain"/>
    <property type="match status" value="1"/>
</dbReference>
<dbReference type="FunFam" id="1.10.10.10:FF:000001">
    <property type="entry name" value="LysR family transcriptional regulator"/>
    <property type="match status" value="1"/>
</dbReference>
<dbReference type="InterPro" id="IPR000847">
    <property type="entry name" value="LysR_HTH_N"/>
</dbReference>
<comment type="caution">
    <text evidence="6">The sequence shown here is derived from an EMBL/GenBank/DDBJ whole genome shotgun (WGS) entry which is preliminary data.</text>
</comment>
<evidence type="ECO:0000256" key="2">
    <source>
        <dbReference type="ARBA" id="ARBA00023015"/>
    </source>
</evidence>
<comment type="similarity">
    <text evidence="1">Belongs to the LysR transcriptional regulatory family.</text>
</comment>
<keyword evidence="3" id="KW-0238">DNA-binding</keyword>
<name>A0A437Q9A3_9GAMM</name>
<evidence type="ECO:0000313" key="6">
    <source>
        <dbReference type="EMBL" id="RVU31009.1"/>
    </source>
</evidence>
<dbReference type="InterPro" id="IPR005119">
    <property type="entry name" value="LysR_subst-bd"/>
</dbReference>
<sequence length="291" mass="32577">MLIGPLMKPLLDFELLNTFATVVAEGGFKGAASKLFRSQAAISMQIKRLEELLETSLLQRNNRGIKLTQSGETLLAYTDKLLSLNNETLNALSKAPLRGEVHFGVPTDYAPYFLRHFIPQLRLTFPELVPLVTCARSRELRKMVTRAEVDIAIVTGEPTLEDSETLWSERLLWLGAKHLEVEPNTALPVALYDGDCILRDICLNDLKKREINFKPVVKSAEIINLEVAVASGLAVSLLPESCLYTNPELRELPGWPESHVLTANLIHTNSLQPKSLNRITDCILKASRYYQ</sequence>
<keyword evidence="4" id="KW-0804">Transcription</keyword>
<evidence type="ECO:0000256" key="1">
    <source>
        <dbReference type="ARBA" id="ARBA00009437"/>
    </source>
</evidence>
<dbReference type="Gene3D" id="3.40.190.10">
    <property type="entry name" value="Periplasmic binding protein-like II"/>
    <property type="match status" value="2"/>
</dbReference>
<evidence type="ECO:0000256" key="3">
    <source>
        <dbReference type="ARBA" id="ARBA00023125"/>
    </source>
</evidence>
<accession>A0A437Q9A3</accession>
<keyword evidence="2" id="KW-0805">Transcription regulation</keyword>
<dbReference type="Pfam" id="PF00126">
    <property type="entry name" value="HTH_1"/>
    <property type="match status" value="1"/>
</dbReference>
<dbReference type="AlphaFoldDB" id="A0A437Q9A3"/>
<gene>
    <name evidence="6" type="ORF">EOE65_08330</name>
</gene>
<evidence type="ECO:0000259" key="5">
    <source>
        <dbReference type="PROSITE" id="PS50931"/>
    </source>
</evidence>
<dbReference type="InterPro" id="IPR050176">
    <property type="entry name" value="LTTR"/>
</dbReference>
<dbReference type="Pfam" id="PF03466">
    <property type="entry name" value="LysR_substrate"/>
    <property type="match status" value="1"/>
</dbReference>
<organism evidence="6 7">
    <name type="scientific">Neptunomonas marina</name>
    <dbReference type="NCBI Taxonomy" id="1815562"/>
    <lineage>
        <taxon>Bacteria</taxon>
        <taxon>Pseudomonadati</taxon>
        <taxon>Pseudomonadota</taxon>
        <taxon>Gammaproteobacteria</taxon>
        <taxon>Oceanospirillales</taxon>
        <taxon>Oceanospirillaceae</taxon>
        <taxon>Neptunomonas</taxon>
    </lineage>
</organism>
<keyword evidence="7" id="KW-1185">Reference proteome</keyword>
<dbReference type="Proteomes" id="UP000282818">
    <property type="component" value="Unassembled WGS sequence"/>
</dbReference>
<dbReference type="SUPFAM" id="SSF53850">
    <property type="entry name" value="Periplasmic binding protein-like II"/>
    <property type="match status" value="1"/>
</dbReference>
<dbReference type="PRINTS" id="PR00039">
    <property type="entry name" value="HTHLYSR"/>
</dbReference>
<dbReference type="SUPFAM" id="SSF46785">
    <property type="entry name" value="Winged helix' DNA-binding domain"/>
    <property type="match status" value="1"/>
</dbReference>
<dbReference type="GO" id="GO:0003677">
    <property type="term" value="F:DNA binding"/>
    <property type="evidence" value="ECO:0007669"/>
    <property type="project" value="UniProtKB-KW"/>
</dbReference>
<protein>
    <submittedName>
        <fullName evidence="6">LysR family transcriptional regulator</fullName>
    </submittedName>
</protein>
<evidence type="ECO:0000313" key="7">
    <source>
        <dbReference type="Proteomes" id="UP000282818"/>
    </source>
</evidence>
<dbReference type="PROSITE" id="PS50931">
    <property type="entry name" value="HTH_LYSR"/>
    <property type="match status" value="1"/>
</dbReference>
<dbReference type="GO" id="GO:0003700">
    <property type="term" value="F:DNA-binding transcription factor activity"/>
    <property type="evidence" value="ECO:0007669"/>
    <property type="project" value="InterPro"/>
</dbReference>
<feature type="domain" description="HTH lysR-type" evidence="5">
    <location>
        <begin position="11"/>
        <end position="68"/>
    </location>
</feature>
<reference evidence="6 7" key="1">
    <citation type="submission" date="2019-01" db="EMBL/GenBank/DDBJ databases">
        <authorList>
            <person name="Chen W.-M."/>
        </authorList>
    </citation>
    <scope>NUCLEOTIDE SEQUENCE [LARGE SCALE GENOMIC DNA]</scope>
    <source>
        <strain evidence="6 7">HPM-16</strain>
    </source>
</reference>
<dbReference type="EMBL" id="SACQ01000003">
    <property type="protein sequence ID" value="RVU31009.1"/>
    <property type="molecule type" value="Genomic_DNA"/>
</dbReference>
<dbReference type="PANTHER" id="PTHR30579">
    <property type="entry name" value="TRANSCRIPTIONAL REGULATOR"/>
    <property type="match status" value="1"/>
</dbReference>